<dbReference type="AlphaFoldDB" id="M2QSV8"/>
<dbReference type="GO" id="GO:0008270">
    <property type="term" value="F:zinc ion binding"/>
    <property type="evidence" value="ECO:0007669"/>
    <property type="project" value="UniProtKB-KW"/>
</dbReference>
<feature type="transmembrane region" description="Helical" evidence="9">
    <location>
        <begin position="129"/>
        <end position="149"/>
    </location>
</feature>
<keyword evidence="6 9" id="KW-1133">Transmembrane helix</keyword>
<dbReference type="SUPFAM" id="SSF57850">
    <property type="entry name" value="RING/U-box"/>
    <property type="match status" value="1"/>
</dbReference>
<keyword evidence="12" id="KW-1185">Reference proteome</keyword>
<sequence length="520" mass="58094">MPRWSLRRHLRPVTSNPNAPDTARNDAWVPTIDDLRVKLCYICREEECVESDPGDSYPRVWVHPCNCSLVAHEQCLLQWLRAAEQDPVRSANAMKCPQCSVQYEFESENPLLLRIMDSFSAGLTTVGRAFFWAGGGVVVFSCLFGVYIGCTAYGSYAIQEFLGREMFNLLLSEDTGKWPWHAFLHLPAIPFSLISARAGLFPNVPVATMLLAWAFSPPIATPPADHLLEYVSRSHDEVPPTTVGAADGELAPLIAWPPSPAMITILYPLVRSVYRTSFDRLRHWVLGTHPGAKPTVRNYIYDWDDGAPIRVRINQVVIPAPVAPGAPGADANQAAQQQQEQQGAAEQGEEDAPAEPTQTTRLTNAQIGRFVAGALMIPALASFMGRLLLRLARHSPLLRRFLAIRPPLGVRYYRPSADFYPLLFDVEALKQAGFLRQLGMGMRIGLNIACCGTRLWANADPVWWRNSVGLGLFIVIKDCLKLVHEYLSRRERETRKIKSRSFAGVDIKELDLIRPIRLAF</sequence>
<feature type="compositionally biased region" description="Basic residues" evidence="8">
    <location>
        <begin position="1"/>
        <end position="11"/>
    </location>
</feature>
<dbReference type="SMART" id="SM00744">
    <property type="entry name" value="RINGv"/>
    <property type="match status" value="1"/>
</dbReference>
<dbReference type="GO" id="GO:0016020">
    <property type="term" value="C:membrane"/>
    <property type="evidence" value="ECO:0007669"/>
    <property type="project" value="UniProtKB-SubCell"/>
</dbReference>
<keyword evidence="3" id="KW-0479">Metal-binding</keyword>
<dbReference type="OrthoDB" id="5817083at2759"/>
<dbReference type="EMBL" id="KB445801">
    <property type="protein sequence ID" value="EMD35125.1"/>
    <property type="molecule type" value="Genomic_DNA"/>
</dbReference>
<keyword evidence="5" id="KW-0862">Zinc</keyword>
<dbReference type="InterPro" id="IPR011016">
    <property type="entry name" value="Znf_RING-CH"/>
</dbReference>
<organism evidence="11 12">
    <name type="scientific">Ceriporiopsis subvermispora (strain B)</name>
    <name type="common">White-rot fungus</name>
    <name type="synonym">Gelatoporia subvermispora</name>
    <dbReference type="NCBI Taxonomy" id="914234"/>
    <lineage>
        <taxon>Eukaryota</taxon>
        <taxon>Fungi</taxon>
        <taxon>Dikarya</taxon>
        <taxon>Basidiomycota</taxon>
        <taxon>Agaricomycotina</taxon>
        <taxon>Agaricomycetes</taxon>
        <taxon>Polyporales</taxon>
        <taxon>Gelatoporiaceae</taxon>
        <taxon>Gelatoporia</taxon>
    </lineage>
</organism>
<evidence type="ECO:0000256" key="2">
    <source>
        <dbReference type="ARBA" id="ARBA00022692"/>
    </source>
</evidence>
<evidence type="ECO:0000256" key="3">
    <source>
        <dbReference type="ARBA" id="ARBA00022723"/>
    </source>
</evidence>
<feature type="transmembrane region" description="Helical" evidence="9">
    <location>
        <begin position="370"/>
        <end position="389"/>
    </location>
</feature>
<keyword evidence="2 9" id="KW-0812">Transmembrane</keyword>
<dbReference type="Gene3D" id="3.30.40.10">
    <property type="entry name" value="Zinc/RING finger domain, C3HC4 (zinc finger)"/>
    <property type="match status" value="1"/>
</dbReference>
<feature type="region of interest" description="Disordered" evidence="8">
    <location>
        <begin position="1"/>
        <end position="25"/>
    </location>
</feature>
<protein>
    <recommendedName>
        <fullName evidence="10">RING-CH-type domain-containing protein</fullName>
    </recommendedName>
</protein>
<accession>M2QSV8</accession>
<keyword evidence="4" id="KW-0863">Zinc-finger</keyword>
<dbReference type="PROSITE" id="PS51292">
    <property type="entry name" value="ZF_RING_CH"/>
    <property type="match status" value="1"/>
</dbReference>
<feature type="compositionally biased region" description="Low complexity" evidence="8">
    <location>
        <begin position="324"/>
        <end position="346"/>
    </location>
</feature>
<evidence type="ECO:0000256" key="4">
    <source>
        <dbReference type="ARBA" id="ARBA00022771"/>
    </source>
</evidence>
<name>M2QSV8_CERS8</name>
<evidence type="ECO:0000256" key="8">
    <source>
        <dbReference type="SAM" id="MobiDB-lite"/>
    </source>
</evidence>
<dbReference type="Proteomes" id="UP000016930">
    <property type="component" value="Unassembled WGS sequence"/>
</dbReference>
<evidence type="ECO:0000259" key="10">
    <source>
        <dbReference type="PROSITE" id="PS51292"/>
    </source>
</evidence>
<evidence type="ECO:0000256" key="9">
    <source>
        <dbReference type="SAM" id="Phobius"/>
    </source>
</evidence>
<proteinExistence type="predicted"/>
<evidence type="ECO:0000256" key="5">
    <source>
        <dbReference type="ARBA" id="ARBA00022833"/>
    </source>
</evidence>
<evidence type="ECO:0000313" key="11">
    <source>
        <dbReference type="EMBL" id="EMD35125.1"/>
    </source>
</evidence>
<evidence type="ECO:0000313" key="12">
    <source>
        <dbReference type="Proteomes" id="UP000016930"/>
    </source>
</evidence>
<comment type="subcellular location">
    <subcellularLocation>
        <location evidence="1">Membrane</location>
        <topology evidence="1">Multi-pass membrane protein</topology>
    </subcellularLocation>
</comment>
<feature type="region of interest" description="Disordered" evidence="8">
    <location>
        <begin position="324"/>
        <end position="360"/>
    </location>
</feature>
<feature type="domain" description="RING-CH-type" evidence="10">
    <location>
        <begin position="32"/>
        <end position="106"/>
    </location>
</feature>
<dbReference type="InterPro" id="IPR013083">
    <property type="entry name" value="Znf_RING/FYVE/PHD"/>
</dbReference>
<evidence type="ECO:0000256" key="7">
    <source>
        <dbReference type="ARBA" id="ARBA00023136"/>
    </source>
</evidence>
<evidence type="ECO:0000256" key="1">
    <source>
        <dbReference type="ARBA" id="ARBA00004141"/>
    </source>
</evidence>
<dbReference type="HOGENOM" id="CLU_547413_0_0_1"/>
<evidence type="ECO:0000256" key="6">
    <source>
        <dbReference type="ARBA" id="ARBA00022989"/>
    </source>
</evidence>
<reference evidence="11 12" key="1">
    <citation type="journal article" date="2012" name="Proc. Natl. Acad. Sci. U.S.A.">
        <title>Comparative genomics of Ceriporiopsis subvermispora and Phanerochaete chrysosporium provide insight into selective ligninolysis.</title>
        <authorList>
            <person name="Fernandez-Fueyo E."/>
            <person name="Ruiz-Duenas F.J."/>
            <person name="Ferreira P."/>
            <person name="Floudas D."/>
            <person name="Hibbett D.S."/>
            <person name="Canessa P."/>
            <person name="Larrondo L.F."/>
            <person name="James T.Y."/>
            <person name="Seelenfreund D."/>
            <person name="Lobos S."/>
            <person name="Polanco R."/>
            <person name="Tello M."/>
            <person name="Honda Y."/>
            <person name="Watanabe T."/>
            <person name="Watanabe T."/>
            <person name="Ryu J.S."/>
            <person name="Kubicek C.P."/>
            <person name="Schmoll M."/>
            <person name="Gaskell J."/>
            <person name="Hammel K.E."/>
            <person name="St John F.J."/>
            <person name="Vanden Wymelenberg A."/>
            <person name="Sabat G."/>
            <person name="Splinter BonDurant S."/>
            <person name="Syed K."/>
            <person name="Yadav J.S."/>
            <person name="Doddapaneni H."/>
            <person name="Subramanian V."/>
            <person name="Lavin J.L."/>
            <person name="Oguiza J.A."/>
            <person name="Perez G."/>
            <person name="Pisabarro A.G."/>
            <person name="Ramirez L."/>
            <person name="Santoyo F."/>
            <person name="Master E."/>
            <person name="Coutinho P.M."/>
            <person name="Henrissat B."/>
            <person name="Lombard V."/>
            <person name="Magnuson J.K."/>
            <person name="Kuees U."/>
            <person name="Hori C."/>
            <person name="Igarashi K."/>
            <person name="Samejima M."/>
            <person name="Held B.W."/>
            <person name="Barry K.W."/>
            <person name="LaButti K.M."/>
            <person name="Lapidus A."/>
            <person name="Lindquist E.A."/>
            <person name="Lucas S.M."/>
            <person name="Riley R."/>
            <person name="Salamov A.A."/>
            <person name="Hoffmeister D."/>
            <person name="Schwenk D."/>
            <person name="Hadar Y."/>
            <person name="Yarden O."/>
            <person name="de Vries R.P."/>
            <person name="Wiebenga A."/>
            <person name="Stenlid J."/>
            <person name="Eastwood D."/>
            <person name="Grigoriev I.V."/>
            <person name="Berka R.M."/>
            <person name="Blanchette R.A."/>
            <person name="Kersten P."/>
            <person name="Martinez A.T."/>
            <person name="Vicuna R."/>
            <person name="Cullen D."/>
        </authorList>
    </citation>
    <scope>NUCLEOTIDE SEQUENCE [LARGE SCALE GENOMIC DNA]</scope>
    <source>
        <strain evidence="11 12">B</strain>
    </source>
</reference>
<keyword evidence="7 9" id="KW-0472">Membrane</keyword>
<gene>
    <name evidence="11" type="ORF">CERSUDRAFT_107113</name>
</gene>
<dbReference type="PANTHER" id="PTHR46283">
    <property type="entry name" value="E3 UBIQUITIN-PROTEIN LIGASE MARCH5"/>
    <property type="match status" value="1"/>
</dbReference>